<name>A0A326UD71_THEHA</name>
<dbReference type="PANTHER" id="PTHR43032:SF4">
    <property type="entry name" value="OXIDOREDUCTASE MOLYBDOPTERIN-BINDING DOMAIN-CONTAINING PROTEIN"/>
    <property type="match status" value="1"/>
</dbReference>
<keyword evidence="4" id="KW-1185">Reference proteome</keyword>
<organism evidence="3 4">
    <name type="scientific">Thermosporothrix hazakensis</name>
    <dbReference type="NCBI Taxonomy" id="644383"/>
    <lineage>
        <taxon>Bacteria</taxon>
        <taxon>Bacillati</taxon>
        <taxon>Chloroflexota</taxon>
        <taxon>Ktedonobacteria</taxon>
        <taxon>Ktedonobacterales</taxon>
        <taxon>Thermosporotrichaceae</taxon>
        <taxon>Thermosporothrix</taxon>
    </lineage>
</organism>
<dbReference type="SUPFAM" id="SSF56524">
    <property type="entry name" value="Oxidoreductase molybdopterin-binding domain"/>
    <property type="match status" value="1"/>
</dbReference>
<dbReference type="EMBL" id="QKUF01000001">
    <property type="protein sequence ID" value="PZW36542.1"/>
    <property type="molecule type" value="Genomic_DNA"/>
</dbReference>
<dbReference type="Proteomes" id="UP000248806">
    <property type="component" value="Unassembled WGS sequence"/>
</dbReference>
<dbReference type="Pfam" id="PF00174">
    <property type="entry name" value="Oxidored_molyb"/>
    <property type="match status" value="1"/>
</dbReference>
<feature type="region of interest" description="Disordered" evidence="1">
    <location>
        <begin position="1"/>
        <end position="23"/>
    </location>
</feature>
<protein>
    <submittedName>
        <fullName evidence="3">DMSO/TMAO reductase YedYZ molybdopterin-dependent catalytic subunit</fullName>
    </submittedName>
</protein>
<accession>A0A326UD71</accession>
<feature type="compositionally biased region" description="Basic and acidic residues" evidence="1">
    <location>
        <begin position="10"/>
        <end position="22"/>
    </location>
</feature>
<dbReference type="InterPro" id="IPR000572">
    <property type="entry name" value="OxRdtase_Mopterin-bd_dom"/>
</dbReference>
<feature type="domain" description="Oxidoreductase molybdopterin-binding" evidence="2">
    <location>
        <begin position="40"/>
        <end position="184"/>
    </location>
</feature>
<dbReference type="Gene3D" id="3.90.420.10">
    <property type="entry name" value="Oxidoreductase, molybdopterin-binding domain"/>
    <property type="match status" value="1"/>
</dbReference>
<dbReference type="RefSeq" id="WP_111318876.1">
    <property type="nucleotide sequence ID" value="NZ_BIFX01000001.1"/>
</dbReference>
<dbReference type="CDD" id="cd02109">
    <property type="entry name" value="arch_bact_SO_family_Moco"/>
    <property type="match status" value="1"/>
</dbReference>
<evidence type="ECO:0000313" key="4">
    <source>
        <dbReference type="Proteomes" id="UP000248806"/>
    </source>
</evidence>
<evidence type="ECO:0000313" key="3">
    <source>
        <dbReference type="EMBL" id="PZW36542.1"/>
    </source>
</evidence>
<evidence type="ECO:0000259" key="2">
    <source>
        <dbReference type="Pfam" id="PF00174"/>
    </source>
</evidence>
<sequence length="202" mass="23724">MKWFLGKKSTPIEKRPDGRDRLPPGQHLTRKWPVLTFESTPSSLPSDWRFRVSGLVENPLELTWEEFLQLPHTTVTADFHCVTLWSRYNNTWEGIHIREILQRVRPLPEAQYVMAHCWTGYTTNIPLTALDDDDVLIALKHDGKPLTPEHGGPVRLIVPKLYGYKSAKWLDGFEFMEHDKPGFWETRGYHNSGDPWKEERYW</sequence>
<dbReference type="OrthoDB" id="9778777at2"/>
<dbReference type="InterPro" id="IPR036374">
    <property type="entry name" value="OxRdtase_Mopterin-bd_sf"/>
</dbReference>
<dbReference type="AlphaFoldDB" id="A0A326UD71"/>
<proteinExistence type="predicted"/>
<reference evidence="3 4" key="1">
    <citation type="submission" date="2018-06" db="EMBL/GenBank/DDBJ databases">
        <title>Genomic Encyclopedia of Archaeal and Bacterial Type Strains, Phase II (KMG-II): from individual species to whole genera.</title>
        <authorList>
            <person name="Goeker M."/>
        </authorList>
    </citation>
    <scope>NUCLEOTIDE SEQUENCE [LARGE SCALE GENOMIC DNA]</scope>
    <source>
        <strain evidence="3 4">ATCC BAA-1881</strain>
    </source>
</reference>
<evidence type="ECO:0000256" key="1">
    <source>
        <dbReference type="SAM" id="MobiDB-lite"/>
    </source>
</evidence>
<gene>
    <name evidence="3" type="ORF">EI42_00718</name>
</gene>
<comment type="caution">
    <text evidence="3">The sequence shown here is derived from an EMBL/GenBank/DDBJ whole genome shotgun (WGS) entry which is preliminary data.</text>
</comment>
<dbReference type="PANTHER" id="PTHR43032">
    <property type="entry name" value="PROTEIN-METHIONINE-SULFOXIDE REDUCTASE"/>
    <property type="match status" value="1"/>
</dbReference>